<proteinExistence type="predicted"/>
<dbReference type="Proteomes" id="UP001610728">
    <property type="component" value="Unassembled WGS sequence"/>
</dbReference>
<feature type="region of interest" description="Disordered" evidence="1">
    <location>
        <begin position="1"/>
        <end position="49"/>
    </location>
</feature>
<evidence type="ECO:0000313" key="3">
    <source>
        <dbReference type="Proteomes" id="UP001610728"/>
    </source>
</evidence>
<sequence>MPGYKKTQRGRPFLQSNYGGGSSRTAGECAERTRSNAWANPEREDSLQLARSKRREELQAEMYSRIEPQAMEVGYFHLSEDEYRPLNLSGNCIDWFKEVSDQHHVQLNQHETDPSIIVVRSNSPINIKKALAAMCILYSKQQYLESSENTTLVWRIPNTGIPASKRITFVASQNVQESRAKITGEGGDIVPGTASEGEVSSFAKKMAPILQAEILKVAYMPHAVSLTMKIGLLKYSSIPAGSSLTLQQFDRLLTTRGSRLKSALDPRLGCALYHKKLLKVVGDFYQNNTRRLFHGGLPPRTKDEEIFMHTKDGKKVMIGIMNKDEMGVILPSGIWKTGALRKLESIRVACPDQRLDYEFAIETDGPDEIIGTEIRTTERFPFRDTYYNIEITMVRRWMGMGTEGAHSNSTEVSFTCMDWYTKLGNWSDPEAEDPSKADMREFFLHKPTYEESLSQYLDYVTEVQQLLEKAKDIP</sequence>
<name>A0ABR4MNA3_9PEZI</name>
<evidence type="ECO:0000256" key="1">
    <source>
        <dbReference type="SAM" id="MobiDB-lite"/>
    </source>
</evidence>
<accession>A0ABR4MNA3</accession>
<dbReference type="RefSeq" id="XP_070860910.1">
    <property type="nucleotide sequence ID" value="XM_071006647.1"/>
</dbReference>
<keyword evidence="3" id="KW-1185">Reference proteome</keyword>
<comment type="caution">
    <text evidence="2">The sequence shown here is derived from an EMBL/GenBank/DDBJ whole genome shotgun (WGS) entry which is preliminary data.</text>
</comment>
<organism evidence="2 3">
    <name type="scientific">Ceratocystis lukuohia</name>
    <dbReference type="NCBI Taxonomy" id="2019550"/>
    <lineage>
        <taxon>Eukaryota</taxon>
        <taxon>Fungi</taxon>
        <taxon>Dikarya</taxon>
        <taxon>Ascomycota</taxon>
        <taxon>Pezizomycotina</taxon>
        <taxon>Sordariomycetes</taxon>
        <taxon>Hypocreomycetidae</taxon>
        <taxon>Microascales</taxon>
        <taxon>Ceratocystidaceae</taxon>
        <taxon>Ceratocystis</taxon>
    </lineage>
</organism>
<evidence type="ECO:0000313" key="2">
    <source>
        <dbReference type="EMBL" id="KAL2889730.1"/>
    </source>
</evidence>
<dbReference type="EMBL" id="JABSNW010000002">
    <property type="protein sequence ID" value="KAL2889730.1"/>
    <property type="molecule type" value="Genomic_DNA"/>
</dbReference>
<reference evidence="2 3" key="1">
    <citation type="submission" date="2020-05" db="EMBL/GenBank/DDBJ databases">
        <title>Ceratocystis lukuohia genome.</title>
        <authorList>
            <person name="Harrington T.C."/>
            <person name="Kim K."/>
            <person name="Mayers C.G."/>
        </authorList>
    </citation>
    <scope>NUCLEOTIDE SEQUENCE [LARGE SCALE GENOMIC DNA]</scope>
    <source>
        <strain evidence="2 3">C4212</strain>
    </source>
</reference>
<protein>
    <submittedName>
        <fullName evidence="2">Uncharacterized protein</fullName>
    </submittedName>
</protein>
<dbReference type="GeneID" id="98115905"/>
<gene>
    <name evidence="2" type="ORF">HOO65_020272</name>
</gene>